<dbReference type="EMBL" id="MCFL01000202">
    <property type="protein sequence ID" value="ORZ29407.1"/>
    <property type="molecule type" value="Genomic_DNA"/>
</dbReference>
<evidence type="ECO:0000256" key="2">
    <source>
        <dbReference type="ARBA" id="ARBA00022448"/>
    </source>
</evidence>
<dbReference type="STRING" id="765915.A0A1Y2H4B7"/>
<dbReference type="OrthoDB" id="6605928at2759"/>
<evidence type="ECO:0000313" key="7">
    <source>
        <dbReference type="EMBL" id="ORZ29407.1"/>
    </source>
</evidence>
<feature type="non-terminal residue" evidence="7">
    <location>
        <position position="386"/>
    </location>
</feature>
<dbReference type="CDD" id="cd14785">
    <property type="entry name" value="V-ATPase_C"/>
    <property type="match status" value="1"/>
</dbReference>
<evidence type="ECO:0000256" key="3">
    <source>
        <dbReference type="ARBA" id="ARBA00022781"/>
    </source>
</evidence>
<dbReference type="InterPro" id="IPR004907">
    <property type="entry name" value="ATPase_V1-cplx_csu"/>
</dbReference>
<protein>
    <recommendedName>
        <fullName evidence="6">V-type proton ATPase subunit C</fullName>
    </recommendedName>
</protein>
<dbReference type="GO" id="GO:0046961">
    <property type="term" value="F:proton-transporting ATPase activity, rotational mechanism"/>
    <property type="evidence" value="ECO:0007669"/>
    <property type="project" value="InterPro"/>
</dbReference>
<reference evidence="7 8" key="1">
    <citation type="submission" date="2016-07" db="EMBL/GenBank/DDBJ databases">
        <title>Pervasive Adenine N6-methylation of Active Genes in Fungi.</title>
        <authorList>
            <consortium name="DOE Joint Genome Institute"/>
            <person name="Mondo S.J."/>
            <person name="Dannebaum R.O."/>
            <person name="Kuo R.C."/>
            <person name="Labutti K."/>
            <person name="Haridas S."/>
            <person name="Kuo A."/>
            <person name="Salamov A."/>
            <person name="Ahrendt S.R."/>
            <person name="Lipzen A."/>
            <person name="Sullivan W."/>
            <person name="Andreopoulos W.B."/>
            <person name="Clum A."/>
            <person name="Lindquist E."/>
            <person name="Daum C."/>
            <person name="Ramamoorthy G.K."/>
            <person name="Gryganskyi A."/>
            <person name="Culley D."/>
            <person name="Magnuson J.K."/>
            <person name="James T.Y."/>
            <person name="O'Malley M.A."/>
            <person name="Stajich J.E."/>
            <person name="Spatafora J.W."/>
            <person name="Visel A."/>
            <person name="Grigoriev I.V."/>
        </authorList>
    </citation>
    <scope>NUCLEOTIDE SEQUENCE [LARGE SCALE GENOMIC DNA]</scope>
    <source>
        <strain evidence="7 8">PL171</strain>
    </source>
</reference>
<comment type="subunit">
    <text evidence="6">V-ATPase is a heteromultimeric enzyme composed of a peripheral catalytic V1 complex (components A to H) attached to an integral membrane V0 proton pore complex.</text>
</comment>
<dbReference type="SUPFAM" id="SSF118203">
    <property type="entry name" value="Vacuolar ATP synthase subunit C"/>
    <property type="match status" value="1"/>
</dbReference>
<evidence type="ECO:0000313" key="8">
    <source>
        <dbReference type="Proteomes" id="UP000193411"/>
    </source>
</evidence>
<dbReference type="PANTHER" id="PTHR10137:SF0">
    <property type="entry name" value="V-TYPE PROTON ATPASE SUBUNIT C"/>
    <property type="match status" value="1"/>
</dbReference>
<evidence type="ECO:0000256" key="6">
    <source>
        <dbReference type="RuleBase" id="RU364010"/>
    </source>
</evidence>
<dbReference type="AlphaFoldDB" id="A0A1Y2H4B7"/>
<keyword evidence="4 6" id="KW-0406">Ion transport</keyword>
<evidence type="ECO:0000256" key="4">
    <source>
        <dbReference type="ARBA" id="ARBA00023065"/>
    </source>
</evidence>
<accession>A0A1Y2H4B7</accession>
<name>A0A1Y2H4B7_9FUNG</name>
<organism evidence="7 8">
    <name type="scientific">Catenaria anguillulae PL171</name>
    <dbReference type="NCBI Taxonomy" id="765915"/>
    <lineage>
        <taxon>Eukaryota</taxon>
        <taxon>Fungi</taxon>
        <taxon>Fungi incertae sedis</taxon>
        <taxon>Blastocladiomycota</taxon>
        <taxon>Blastocladiomycetes</taxon>
        <taxon>Blastocladiales</taxon>
        <taxon>Catenariaceae</taxon>
        <taxon>Catenaria</taxon>
    </lineage>
</organism>
<comment type="function">
    <text evidence="6">Subunit of the V1 complex of vacuolar(H+)-ATPase (V-ATPase), a multisubunit enzyme composed of a peripheral complex (V1) that hydrolyzes ATP and a membrane integral complex (V0) that translocates protons. V-ATPase is responsible for acidifying and maintaining the pH of intracellular compartments and in some cell types, is targeted to the plasma membrane, where it is responsible for acidifying the extracellular environment. Subunit C is necessary for the assembly of the catalytic sector of the enzyme and is likely to have a specific function in its catalytic activity.</text>
</comment>
<keyword evidence="3 6" id="KW-0375">Hydrogen ion transport</keyword>
<dbReference type="Gene3D" id="3.30.70.100">
    <property type="match status" value="1"/>
</dbReference>
<dbReference type="GO" id="GO:0000221">
    <property type="term" value="C:vacuolar proton-transporting V-type ATPase, V1 domain"/>
    <property type="evidence" value="ECO:0007669"/>
    <property type="project" value="TreeGrafter"/>
</dbReference>
<comment type="similarity">
    <text evidence="1 6">Belongs to the V-ATPase C subunit family.</text>
</comment>
<comment type="caution">
    <text evidence="7">The sequence shown here is derived from an EMBL/GenBank/DDBJ whole genome shotgun (WGS) entry which is preliminary data.</text>
</comment>
<gene>
    <name evidence="7" type="ORF">BCR44DRAFT_396026</name>
</gene>
<dbReference type="Gene3D" id="1.20.1460.10">
    <property type="entry name" value="subunit c (vma5p) of the yeast v-atpase, domain 2"/>
    <property type="match status" value="1"/>
</dbReference>
<proteinExistence type="inferred from homology"/>
<dbReference type="FunFam" id="3.30.70.100:FF:000002">
    <property type="entry name" value="V-type proton ATPase subunit C"/>
    <property type="match status" value="1"/>
</dbReference>
<dbReference type="InterPro" id="IPR036132">
    <property type="entry name" value="Vac_ATP_synth_c_sf"/>
</dbReference>
<keyword evidence="2 6" id="KW-0813">Transport</keyword>
<evidence type="ECO:0000256" key="5">
    <source>
        <dbReference type="ARBA" id="ARBA00053565"/>
    </source>
</evidence>
<dbReference type="Pfam" id="PF03223">
    <property type="entry name" value="V-ATPase_C"/>
    <property type="match status" value="1"/>
</dbReference>
<keyword evidence="8" id="KW-1185">Reference proteome</keyword>
<dbReference type="PANTHER" id="PTHR10137">
    <property type="entry name" value="V-TYPE PROTON ATPASE SUBUNIT C"/>
    <property type="match status" value="1"/>
</dbReference>
<comment type="function">
    <text evidence="5">Subunit of the V1 complex of vacuolar(H+)-ATPase (V-ATPase), a multisubunit enzyme composed of a peripheral complex (V1) that hydrolyzes ATP and a membrane integral complex (V0) that translocates protons. V-ATPase is responsible for acidifying and maintaining the pH of intracellular compartments. Subunit C is necessary for the assembly of the catalytic sector of the enzyme and is likely to have a specific function in its catalytic activity. Reversibly leaves the enzyme after glucose depletion, causing the catalytic subcomplex V1 to detach from the V0 section.</text>
</comment>
<dbReference type="Proteomes" id="UP000193411">
    <property type="component" value="Unassembled WGS sequence"/>
</dbReference>
<sequence length="386" mass="44045">MGSFWLISLPSGGNKQDKFQAVKSSLSGSASLADVSPFVIPDLKVGTLDSLVKLSDELGKMDQVAEAASNKLVDLMKTLLNNDVKQVEATLTVGNRMLADDFLRSFAWNTMKYRIDKPLREIVDAIQQEVAQIDSTMKSRTTAYNQIKSNLVAMERKQQGNLAVRSLVDVVRKEHFVLDSEYLVTLLVAVPRYAYSAWESSYETLTQMVVPRSTQKIAEDDEFGLFSVTLFQKVADDFTHKCREMKFTPREYKFNEKDLETMKRQKQELQALEKEHWGQLLRLTKANFSEVYACWVHIKAVRIFVESVLRYGLPPDFVAMAVEPQGGSKNERKIRSVLNEAVGGQKKTSGKRDKELEQEFEEMSLIAGVDKEFYDYVWFPLAFKMH</sequence>
<dbReference type="Gene3D" id="3.30.70.1180">
    <property type="entry name" value="Vacuolar atp synthase subunit c, domain 1"/>
    <property type="match status" value="1"/>
</dbReference>
<evidence type="ECO:0000256" key="1">
    <source>
        <dbReference type="ARBA" id="ARBA00006138"/>
    </source>
</evidence>